<feature type="transmembrane region" description="Helical" evidence="1">
    <location>
        <begin position="474"/>
        <end position="497"/>
    </location>
</feature>
<evidence type="ECO:0000256" key="1">
    <source>
        <dbReference type="SAM" id="Phobius"/>
    </source>
</evidence>
<evidence type="ECO:0000313" key="3">
    <source>
        <dbReference type="EMBL" id="NUU92421.1"/>
    </source>
</evidence>
<keyword evidence="1" id="KW-0472">Membrane</keyword>
<feature type="transmembrane region" description="Helical" evidence="1">
    <location>
        <begin position="509"/>
        <end position="534"/>
    </location>
</feature>
<dbReference type="PANTHER" id="PTHR31513:SF2">
    <property type="entry name" value="MRAZ"/>
    <property type="match status" value="1"/>
</dbReference>
<dbReference type="InterPro" id="IPR058316">
    <property type="entry name" value="DUF8003"/>
</dbReference>
<accession>A0A6M2F648</accession>
<feature type="transmembrane region" description="Helical" evidence="1">
    <location>
        <begin position="41"/>
        <end position="60"/>
    </location>
</feature>
<sequence length="602" mass="68382">MHVRGGVSQPSCPYKCISDKYRMPNCYTPLEELVYTFGGPWPFALILSFLLVLLALLLSTARIKLVGSGKCYDASSVEHQSRQHFPHLLSLSEVRGTRAEESQSHVYRMYFMGPNTFREPWHLPYSLPNAIIEIVYEDAFNRFIDDINSVAAYDWWEGSVHSILSVLAYPCAWSWKQWRQRNKIHRLQEYVKSEYDHLCLRSCRSRALYKGMKVGATPDLMVAYIDFFLGGDEKRLDIVSIIQKRFPMCIIFGGDGSYMSPYNLHSDTLLTNLLGQHVPATVWNHLVAGLNAQLRIVRHGSIRSALLPVIDWICSHGNPQLEFHGVKMELGWFQATASGYYQLGVLVMVGDYSLHSIHQSDWVDKGNGEPTRNSASSASRSLKQLQQERPYLSQSLSRKRMTGGINGGLLNEATLKSLDFKRGFLSPLSLLLHNTRPVGRQDALQLFITIMLLADLSVTLLTLLQFYWISLGAFLAVLLVLPLSLLSPFPAGLNALFSREPRRASHARVYALWNATSLSNIAVAFTCGIFHYGFSSFRPPDEENTWNIRREDNKWWLLSTILLLFKSVQARLVDWHIANLEIQDISLFCPDPDAFWAHESSS</sequence>
<feature type="transmembrane region" description="Helical" evidence="1">
    <location>
        <begin position="446"/>
        <end position="468"/>
    </location>
</feature>
<keyword evidence="1" id="KW-0812">Transmembrane</keyword>
<protein>
    <recommendedName>
        <fullName evidence="2">DUF8003 domain-containing protein</fullName>
    </recommendedName>
</protein>
<name>A0A6M2F648_9ROSI</name>
<dbReference type="EMBL" id="GILB01012088">
    <property type="protein sequence ID" value="NUU92421.1"/>
    <property type="molecule type" value="Transcribed_RNA"/>
</dbReference>
<reference evidence="3" key="1">
    <citation type="submission" date="2020-03" db="EMBL/GenBank/DDBJ databases">
        <authorList>
            <person name="Zhang R."/>
        </authorList>
    </citation>
    <scope>NUCLEOTIDE SEQUENCE</scope>
</reference>
<dbReference type="PANTHER" id="PTHR31513">
    <property type="entry name" value="EPHRIN TYPE-B RECEPTOR"/>
    <property type="match status" value="1"/>
</dbReference>
<dbReference type="Pfam" id="PF26010">
    <property type="entry name" value="DUF8003"/>
    <property type="match status" value="1"/>
</dbReference>
<organism evidence="3">
    <name type="scientific">Populus davidiana</name>
    <dbReference type="NCBI Taxonomy" id="266767"/>
    <lineage>
        <taxon>Eukaryota</taxon>
        <taxon>Viridiplantae</taxon>
        <taxon>Streptophyta</taxon>
        <taxon>Embryophyta</taxon>
        <taxon>Tracheophyta</taxon>
        <taxon>Spermatophyta</taxon>
        <taxon>Magnoliopsida</taxon>
        <taxon>eudicotyledons</taxon>
        <taxon>Gunneridae</taxon>
        <taxon>Pentapetalae</taxon>
        <taxon>rosids</taxon>
        <taxon>fabids</taxon>
        <taxon>Malpighiales</taxon>
        <taxon>Salicaceae</taxon>
        <taxon>Saliceae</taxon>
        <taxon>Populus</taxon>
    </lineage>
</organism>
<proteinExistence type="predicted"/>
<keyword evidence="1" id="KW-1133">Transmembrane helix</keyword>
<dbReference type="AlphaFoldDB" id="A0A6M2F648"/>
<feature type="domain" description="DUF8003" evidence="2">
    <location>
        <begin position="2"/>
        <end position="27"/>
    </location>
</feature>
<evidence type="ECO:0000259" key="2">
    <source>
        <dbReference type="Pfam" id="PF26010"/>
    </source>
</evidence>